<organism evidence="1 2">
    <name type="scientific">Macrococcus carouselicus</name>
    <dbReference type="NCBI Taxonomy" id="69969"/>
    <lineage>
        <taxon>Bacteria</taxon>
        <taxon>Bacillati</taxon>
        <taxon>Bacillota</taxon>
        <taxon>Bacilli</taxon>
        <taxon>Bacillales</taxon>
        <taxon>Staphylococcaceae</taxon>
        <taxon>Macrococcus</taxon>
    </lineage>
</organism>
<protein>
    <submittedName>
        <fullName evidence="1">DUF1128 family protein</fullName>
    </submittedName>
</protein>
<reference evidence="1 2" key="1">
    <citation type="submission" date="2019-01" db="EMBL/GenBank/DDBJ databases">
        <title>Draft genome sequences of the type strains of six Macrococcus species.</title>
        <authorList>
            <person name="Mazhar S."/>
            <person name="Altermann E."/>
            <person name="Hill C."/>
            <person name="Mcauliffe O."/>
        </authorList>
    </citation>
    <scope>NUCLEOTIDE SEQUENCE [LARGE SCALE GENOMIC DNA]</scope>
    <source>
        <strain evidence="1 2">ATCC 51828</strain>
    </source>
</reference>
<dbReference type="Proteomes" id="UP000295280">
    <property type="component" value="Unassembled WGS sequence"/>
</dbReference>
<dbReference type="RefSeq" id="WP_133418247.1">
    <property type="nucleotide sequence ID" value="NZ_SCWD01000004.1"/>
</dbReference>
<sequence length="65" mass="7340">MSKEEMLTAIMTKLKLINKGVINAEDIDDSKQEDLQDLYDMVMKRDNISPSEIAAITDALGQLRK</sequence>
<dbReference type="OrthoDB" id="2353831at2"/>
<dbReference type="AlphaFoldDB" id="A0A9Q8CJR7"/>
<keyword evidence="2" id="KW-1185">Reference proteome</keyword>
<proteinExistence type="predicted"/>
<gene>
    <name evidence="1" type="ORF">ERX40_09420</name>
</gene>
<name>A0A9Q8CJR7_9STAP</name>
<comment type="caution">
    <text evidence="1">The sequence shown here is derived from an EMBL/GenBank/DDBJ whole genome shotgun (WGS) entry which is preliminary data.</text>
</comment>
<dbReference type="EMBL" id="SCWD01000004">
    <property type="protein sequence ID" value="TDM00751.1"/>
    <property type="molecule type" value="Genomic_DNA"/>
</dbReference>
<accession>A0A9Q8CJR7</accession>
<evidence type="ECO:0000313" key="2">
    <source>
        <dbReference type="Proteomes" id="UP000295280"/>
    </source>
</evidence>
<dbReference type="InterPro" id="IPR009507">
    <property type="entry name" value="UPF0435"/>
</dbReference>
<evidence type="ECO:0000313" key="1">
    <source>
        <dbReference type="EMBL" id="TDM00751.1"/>
    </source>
</evidence>
<dbReference type="Pfam" id="PF06569">
    <property type="entry name" value="DUF1128"/>
    <property type="match status" value="1"/>
</dbReference>